<dbReference type="AlphaFoldDB" id="A0A2N1PJ64"/>
<dbReference type="Pfam" id="PF13649">
    <property type="entry name" value="Methyltransf_25"/>
    <property type="match status" value="1"/>
</dbReference>
<gene>
    <name evidence="3" type="ORF">CVV64_19215</name>
</gene>
<dbReference type="SUPFAM" id="SSF53335">
    <property type="entry name" value="S-adenosyl-L-methionine-dependent methyltransferases"/>
    <property type="match status" value="1"/>
</dbReference>
<dbReference type="Gene3D" id="3.40.50.150">
    <property type="entry name" value="Vaccinia Virus protein VP39"/>
    <property type="match status" value="1"/>
</dbReference>
<keyword evidence="3" id="KW-0489">Methyltransferase</keyword>
<proteinExistence type="predicted"/>
<accession>A0A2N1PJ64</accession>
<sequence>MFSKLKEINSRPAPFQFYTADELWTDRHTSEQMLQYHLNDAIDASSRNSDFIEKSTKWIVSRFGVNDNTLIADFGCGPGLYTTRFAEHGAAVTGIDFSENSLNYARRIAGQKGLKIDYVHTNYLEFETTCRFDLITMIMCDFCALSPEQRNTLLSKFSAILKPGGSVLLDVYSLEGFRQREEAAIYEFNQLNGFWSPKDYYCFVNTFKYHEEKVILDKYTIISESQERIVYNWLQYFTRESLAREFEGSGFEVEGFHSNVAGEAFDPEATEFALVAKKI</sequence>
<organism evidence="3 4">
    <name type="scientific">Candidatus Wallbacteria bacterium HGW-Wallbacteria-1</name>
    <dbReference type="NCBI Taxonomy" id="2013854"/>
    <lineage>
        <taxon>Bacteria</taxon>
        <taxon>Candidatus Walliibacteriota</taxon>
    </lineage>
</organism>
<protein>
    <submittedName>
        <fullName evidence="3">Class I SAM-dependent methyltransferase</fullName>
    </submittedName>
</protein>
<dbReference type="PANTHER" id="PTHR43861:SF3">
    <property type="entry name" value="PUTATIVE (AFU_ORTHOLOGUE AFUA_2G14390)-RELATED"/>
    <property type="match status" value="1"/>
</dbReference>
<dbReference type="CDD" id="cd02440">
    <property type="entry name" value="AdoMet_MTases"/>
    <property type="match status" value="1"/>
</dbReference>
<name>A0A2N1PJ64_9BACT</name>
<dbReference type="PANTHER" id="PTHR43861">
    <property type="entry name" value="TRANS-ACONITATE 2-METHYLTRANSFERASE-RELATED"/>
    <property type="match status" value="1"/>
</dbReference>
<dbReference type="Proteomes" id="UP000233256">
    <property type="component" value="Unassembled WGS sequence"/>
</dbReference>
<reference evidence="3 4" key="1">
    <citation type="journal article" date="2017" name="ISME J.">
        <title>Potential for microbial H2 and metal transformations associated with novel bacteria and archaea in deep terrestrial subsurface sediments.</title>
        <authorList>
            <person name="Hernsdorf A.W."/>
            <person name="Amano Y."/>
            <person name="Miyakawa K."/>
            <person name="Ise K."/>
            <person name="Suzuki Y."/>
            <person name="Anantharaman K."/>
            <person name="Probst A."/>
            <person name="Burstein D."/>
            <person name="Thomas B.C."/>
            <person name="Banfield J.F."/>
        </authorList>
    </citation>
    <scope>NUCLEOTIDE SEQUENCE [LARGE SCALE GENOMIC DNA]</scope>
    <source>
        <strain evidence="3">HGW-Wallbacteria-1</strain>
    </source>
</reference>
<evidence type="ECO:0000313" key="4">
    <source>
        <dbReference type="Proteomes" id="UP000233256"/>
    </source>
</evidence>
<dbReference type="GO" id="GO:0032259">
    <property type="term" value="P:methylation"/>
    <property type="evidence" value="ECO:0007669"/>
    <property type="project" value="UniProtKB-KW"/>
</dbReference>
<keyword evidence="1 3" id="KW-0808">Transferase</keyword>
<dbReference type="EMBL" id="PGXC01000050">
    <property type="protein sequence ID" value="PKK88359.1"/>
    <property type="molecule type" value="Genomic_DNA"/>
</dbReference>
<evidence type="ECO:0000256" key="1">
    <source>
        <dbReference type="ARBA" id="ARBA00022679"/>
    </source>
</evidence>
<evidence type="ECO:0000313" key="3">
    <source>
        <dbReference type="EMBL" id="PKK88359.1"/>
    </source>
</evidence>
<feature type="domain" description="Methyltransferase" evidence="2">
    <location>
        <begin position="71"/>
        <end position="165"/>
    </location>
</feature>
<dbReference type="GO" id="GO:0008168">
    <property type="term" value="F:methyltransferase activity"/>
    <property type="evidence" value="ECO:0007669"/>
    <property type="project" value="UniProtKB-KW"/>
</dbReference>
<dbReference type="InterPro" id="IPR041698">
    <property type="entry name" value="Methyltransf_25"/>
</dbReference>
<dbReference type="InterPro" id="IPR029063">
    <property type="entry name" value="SAM-dependent_MTases_sf"/>
</dbReference>
<comment type="caution">
    <text evidence="3">The sequence shown here is derived from an EMBL/GenBank/DDBJ whole genome shotgun (WGS) entry which is preliminary data.</text>
</comment>
<evidence type="ECO:0000259" key="2">
    <source>
        <dbReference type="Pfam" id="PF13649"/>
    </source>
</evidence>